<accession>A0A146KH49</accession>
<sequence length="85" mass="9717">IIQLPFSNQRLAEIGFKVLKSNVDIDEPEAKQFTIEDTYVIANLKAETSRLLRKMFLSVMESYDSITETFQTFGGQAPEVQENDQ</sequence>
<evidence type="ECO:0000313" key="2">
    <source>
        <dbReference type="EMBL" id="JAP95458.1"/>
    </source>
</evidence>
<gene>
    <name evidence="2" type="ORF">TPC1_11548</name>
</gene>
<dbReference type="AlphaFoldDB" id="A0A146KH49"/>
<protein>
    <submittedName>
        <fullName evidence="2">Uncharacterized protein</fullName>
    </submittedName>
</protein>
<comment type="similarity">
    <text evidence="1">Belongs to the CTAG/PCC1 family.</text>
</comment>
<proteinExistence type="inferred from homology"/>
<reference evidence="2" key="1">
    <citation type="submission" date="2015-07" db="EMBL/GenBank/DDBJ databases">
        <title>Adaptation to a free-living lifestyle via gene acquisitions in the diplomonad Trepomonas sp. PC1.</title>
        <authorList>
            <person name="Xu F."/>
            <person name="Jerlstrom-Hultqvist J."/>
            <person name="Kolisko M."/>
            <person name="Simpson A.G.B."/>
            <person name="Roger A.J."/>
            <person name="Svard S.G."/>
            <person name="Andersson J.O."/>
        </authorList>
    </citation>
    <scope>NUCLEOTIDE SEQUENCE</scope>
    <source>
        <strain evidence="2">PC1</strain>
    </source>
</reference>
<dbReference type="EMBL" id="GDID01001148">
    <property type="protein sequence ID" value="JAP95458.1"/>
    <property type="molecule type" value="Transcribed_RNA"/>
</dbReference>
<feature type="non-terminal residue" evidence="2">
    <location>
        <position position="1"/>
    </location>
</feature>
<dbReference type="Gene3D" id="3.30.310.50">
    <property type="entry name" value="Alpha-D-phosphohexomutase, C-terminal domain"/>
    <property type="match status" value="1"/>
</dbReference>
<dbReference type="Pfam" id="PF09341">
    <property type="entry name" value="Pcc1"/>
    <property type="match status" value="1"/>
</dbReference>
<organism evidence="2">
    <name type="scientific">Trepomonas sp. PC1</name>
    <dbReference type="NCBI Taxonomy" id="1076344"/>
    <lineage>
        <taxon>Eukaryota</taxon>
        <taxon>Metamonada</taxon>
        <taxon>Diplomonadida</taxon>
        <taxon>Hexamitidae</taxon>
        <taxon>Hexamitinae</taxon>
        <taxon>Trepomonas</taxon>
    </lineage>
</organism>
<feature type="non-terminal residue" evidence="2">
    <location>
        <position position="85"/>
    </location>
</feature>
<evidence type="ECO:0000256" key="1">
    <source>
        <dbReference type="ARBA" id="ARBA00007073"/>
    </source>
</evidence>
<dbReference type="InterPro" id="IPR015419">
    <property type="entry name" value="CTAG/Pcc1"/>
</dbReference>
<name>A0A146KH49_9EUKA</name>